<dbReference type="GO" id="GO:0006629">
    <property type="term" value="P:lipid metabolic process"/>
    <property type="evidence" value="ECO:0007669"/>
    <property type="project" value="UniProtKB-KW"/>
</dbReference>
<sequence length="185" mass="20591">MNHISWIDIPALATQQPLHFLSKAEVRSWPFIGWFAERVGTLFIQRGVAGAASKSLSEITHCLEQGGNVAIFPEGTTTDGTSMRTFHGRLLQAAIDAKIKIQPVALHYPHESGSNPYVRYVGEMSFIDSLFSLTQAKSIDVELHYLQPITLHLQQANNVSRKQLAQLAQQAIARKLKLDNFPEKA</sequence>
<reference evidence="9" key="1">
    <citation type="submission" date="2018-06" db="EMBL/GenBank/DDBJ databases">
        <authorList>
            <person name="Zhirakovskaya E."/>
        </authorList>
    </citation>
    <scope>NUCLEOTIDE SEQUENCE</scope>
</reference>
<accession>A0A3B0WZ29</accession>
<evidence type="ECO:0000259" key="8">
    <source>
        <dbReference type="SMART" id="SM00563"/>
    </source>
</evidence>
<name>A0A3B0WZ29_9ZZZZ</name>
<dbReference type="GO" id="GO:0003841">
    <property type="term" value="F:1-acylglycerol-3-phosphate O-acyltransferase activity"/>
    <property type="evidence" value="ECO:0007669"/>
    <property type="project" value="UniProtKB-EC"/>
</dbReference>
<evidence type="ECO:0000256" key="6">
    <source>
        <dbReference type="ARBA" id="ARBA00023136"/>
    </source>
</evidence>
<evidence type="ECO:0000256" key="4">
    <source>
        <dbReference type="ARBA" id="ARBA00022989"/>
    </source>
</evidence>
<evidence type="ECO:0000256" key="2">
    <source>
        <dbReference type="ARBA" id="ARBA00022679"/>
    </source>
</evidence>
<dbReference type="CDD" id="cd07989">
    <property type="entry name" value="LPLAT_AGPAT-like"/>
    <property type="match status" value="1"/>
</dbReference>
<feature type="domain" description="Phospholipid/glycerol acyltransferase" evidence="8">
    <location>
        <begin position="1"/>
        <end position="109"/>
    </location>
</feature>
<protein>
    <submittedName>
        <fullName evidence="9">Acyl-CoA:1-acyl-sn-glycerol-3-phosphate acyltransferase</fullName>
        <ecNumber evidence="9">2.3.1.51</ecNumber>
    </submittedName>
</protein>
<dbReference type="PANTHER" id="PTHR23063">
    <property type="entry name" value="PHOSPHOLIPID ACYLTRANSFERASE"/>
    <property type="match status" value="1"/>
</dbReference>
<organism evidence="9">
    <name type="scientific">hydrothermal vent metagenome</name>
    <dbReference type="NCBI Taxonomy" id="652676"/>
    <lineage>
        <taxon>unclassified sequences</taxon>
        <taxon>metagenomes</taxon>
        <taxon>ecological metagenomes</taxon>
    </lineage>
</organism>
<dbReference type="EC" id="2.3.1.51" evidence="9"/>
<evidence type="ECO:0000256" key="5">
    <source>
        <dbReference type="ARBA" id="ARBA00023098"/>
    </source>
</evidence>
<dbReference type="GO" id="GO:0016020">
    <property type="term" value="C:membrane"/>
    <property type="evidence" value="ECO:0007669"/>
    <property type="project" value="UniProtKB-SubCell"/>
</dbReference>
<keyword evidence="7 9" id="KW-0012">Acyltransferase</keyword>
<dbReference type="SMART" id="SM00563">
    <property type="entry name" value="PlsC"/>
    <property type="match status" value="1"/>
</dbReference>
<evidence type="ECO:0000256" key="7">
    <source>
        <dbReference type="ARBA" id="ARBA00023315"/>
    </source>
</evidence>
<comment type="subcellular location">
    <subcellularLocation>
        <location evidence="1">Membrane</location>
    </subcellularLocation>
</comment>
<keyword evidence="5" id="KW-0443">Lipid metabolism</keyword>
<keyword evidence="2 9" id="KW-0808">Transferase</keyword>
<dbReference type="PANTHER" id="PTHR23063:SF52">
    <property type="entry name" value="LYSOPHOSPHATIDYLCHOLINE ACYLTRANSFERASE"/>
    <property type="match status" value="1"/>
</dbReference>
<evidence type="ECO:0000256" key="3">
    <source>
        <dbReference type="ARBA" id="ARBA00022692"/>
    </source>
</evidence>
<evidence type="ECO:0000313" key="9">
    <source>
        <dbReference type="EMBL" id="VAW61288.1"/>
    </source>
</evidence>
<keyword evidence="3" id="KW-0812">Transmembrane</keyword>
<proteinExistence type="predicted"/>
<evidence type="ECO:0000256" key="1">
    <source>
        <dbReference type="ARBA" id="ARBA00004370"/>
    </source>
</evidence>
<dbReference type="InterPro" id="IPR002123">
    <property type="entry name" value="Plipid/glycerol_acylTrfase"/>
</dbReference>
<dbReference type="AlphaFoldDB" id="A0A3B0WZ29"/>
<dbReference type="Pfam" id="PF01553">
    <property type="entry name" value="Acyltransferase"/>
    <property type="match status" value="1"/>
</dbReference>
<keyword evidence="4" id="KW-1133">Transmembrane helix</keyword>
<keyword evidence="6" id="KW-0472">Membrane</keyword>
<dbReference type="SUPFAM" id="SSF69593">
    <property type="entry name" value="Glycerol-3-phosphate (1)-acyltransferase"/>
    <property type="match status" value="1"/>
</dbReference>
<gene>
    <name evidence="9" type="ORF">MNBD_GAMMA11-2403</name>
</gene>
<dbReference type="EMBL" id="UOFG01000144">
    <property type="protein sequence ID" value="VAW61288.1"/>
    <property type="molecule type" value="Genomic_DNA"/>
</dbReference>